<feature type="signal peptide" evidence="5">
    <location>
        <begin position="1"/>
        <end position="21"/>
    </location>
</feature>
<evidence type="ECO:0000313" key="8">
    <source>
        <dbReference type="Proteomes" id="UP001595772"/>
    </source>
</evidence>
<gene>
    <name evidence="7" type="ORF">ACFOUV_06350</name>
</gene>
<feature type="region of interest" description="Disordered" evidence="4">
    <location>
        <begin position="25"/>
        <end position="56"/>
    </location>
</feature>
<organism evidence="7 8">
    <name type="scientific">Oceanobacillus longus</name>
    <dbReference type="NCBI Taxonomy" id="930120"/>
    <lineage>
        <taxon>Bacteria</taxon>
        <taxon>Bacillati</taxon>
        <taxon>Bacillota</taxon>
        <taxon>Bacilli</taxon>
        <taxon>Bacillales</taxon>
        <taxon>Bacillaceae</taxon>
        <taxon>Oceanobacillus</taxon>
    </lineage>
</organism>
<dbReference type="InterPro" id="IPR036423">
    <property type="entry name" value="SOD-like_Cu/Zn_dom_sf"/>
</dbReference>
<dbReference type="CDD" id="cd00305">
    <property type="entry name" value="Cu-Zn_Superoxide_Dismutase"/>
    <property type="match status" value="1"/>
</dbReference>
<accession>A0ABV8GUS4</accession>
<dbReference type="PROSITE" id="PS00332">
    <property type="entry name" value="SOD_CU_ZN_2"/>
    <property type="match status" value="1"/>
</dbReference>
<evidence type="ECO:0000256" key="1">
    <source>
        <dbReference type="ARBA" id="ARBA00010457"/>
    </source>
</evidence>
<evidence type="ECO:0000313" key="7">
    <source>
        <dbReference type="EMBL" id="MFC4023445.1"/>
    </source>
</evidence>
<feature type="chain" id="PRO_5045337591" description="Superoxide dismutase [Cu-Zn]" evidence="5">
    <location>
        <begin position="22"/>
        <end position="205"/>
    </location>
</feature>
<keyword evidence="3" id="KW-0479">Metal-binding</keyword>
<dbReference type="EMBL" id="JBHSAO010000003">
    <property type="protein sequence ID" value="MFC4023445.1"/>
    <property type="molecule type" value="Genomic_DNA"/>
</dbReference>
<dbReference type="Pfam" id="PF00080">
    <property type="entry name" value="Sod_Cu"/>
    <property type="match status" value="1"/>
</dbReference>
<dbReference type="PROSITE" id="PS51257">
    <property type="entry name" value="PROKAR_LIPOPROTEIN"/>
    <property type="match status" value="1"/>
</dbReference>
<dbReference type="InterPro" id="IPR024134">
    <property type="entry name" value="SOD_Cu/Zn_/chaperone"/>
</dbReference>
<dbReference type="PANTHER" id="PTHR10003">
    <property type="entry name" value="SUPEROXIDE DISMUTASE CU-ZN -RELATED"/>
    <property type="match status" value="1"/>
</dbReference>
<dbReference type="EC" id="1.15.1.1" evidence="3"/>
<sequence>MKRGMTIIIVLLVAIFLSACGTDNEEETNTQNQEGTSSESDPTNEEQAQETNATAEEEVLVSLKNAEDVVVGTATLTEDDSGVSIHLEGENLPPGTHGFHIHEAGVCEPPDFESAGGHYNPTDAKHGFEHPEGPHAGDLENIVVSDDGTVNVEVIADMVTLEQGAENTLYTEDGTALIIHSGADDYISQPSGDAGDRIACGVIGE</sequence>
<keyword evidence="3" id="KW-0862">Zinc</keyword>
<proteinExistence type="inferred from homology"/>
<dbReference type="RefSeq" id="WP_379495951.1">
    <property type="nucleotide sequence ID" value="NZ_JBHSAO010000003.1"/>
</dbReference>
<comment type="similarity">
    <text evidence="1 3">Belongs to the Cu-Zn superoxide dismutase family.</text>
</comment>
<comment type="caution">
    <text evidence="7">The sequence shown here is derived from an EMBL/GenBank/DDBJ whole genome shotgun (WGS) entry which is preliminary data.</text>
</comment>
<feature type="domain" description="Superoxide dismutase copper/zinc binding" evidence="6">
    <location>
        <begin position="70"/>
        <end position="203"/>
    </location>
</feature>
<dbReference type="PRINTS" id="PR00068">
    <property type="entry name" value="CUZNDISMTASE"/>
</dbReference>
<evidence type="ECO:0000259" key="6">
    <source>
        <dbReference type="Pfam" id="PF00080"/>
    </source>
</evidence>
<dbReference type="InterPro" id="IPR018152">
    <property type="entry name" value="SOD_Cu/Zn_BS"/>
</dbReference>
<dbReference type="Proteomes" id="UP001595772">
    <property type="component" value="Unassembled WGS sequence"/>
</dbReference>
<evidence type="ECO:0000256" key="4">
    <source>
        <dbReference type="SAM" id="MobiDB-lite"/>
    </source>
</evidence>
<evidence type="ECO:0000256" key="2">
    <source>
        <dbReference type="ARBA" id="ARBA00024900"/>
    </source>
</evidence>
<comment type="catalytic activity">
    <reaction evidence="3">
        <text>2 superoxide + 2 H(+) = H2O2 + O2</text>
        <dbReference type="Rhea" id="RHEA:20696"/>
        <dbReference type="ChEBI" id="CHEBI:15378"/>
        <dbReference type="ChEBI" id="CHEBI:15379"/>
        <dbReference type="ChEBI" id="CHEBI:16240"/>
        <dbReference type="ChEBI" id="CHEBI:18421"/>
        <dbReference type="EC" id="1.15.1.1"/>
    </reaction>
</comment>
<comment type="function">
    <text evidence="2">Destroys radicals which are normally produced within the cells and which are toxic to biological systems. May play a role in favoring mycobacterial survival in phagocytes.</text>
</comment>
<reference evidence="8" key="1">
    <citation type="journal article" date="2019" name="Int. J. Syst. Evol. Microbiol.">
        <title>The Global Catalogue of Microorganisms (GCM) 10K type strain sequencing project: providing services to taxonomists for standard genome sequencing and annotation.</title>
        <authorList>
            <consortium name="The Broad Institute Genomics Platform"/>
            <consortium name="The Broad Institute Genome Sequencing Center for Infectious Disease"/>
            <person name="Wu L."/>
            <person name="Ma J."/>
        </authorList>
    </citation>
    <scope>NUCLEOTIDE SEQUENCE [LARGE SCALE GENOMIC DNA]</scope>
    <source>
        <strain evidence="8">IBRC-M 10703</strain>
    </source>
</reference>
<keyword evidence="8" id="KW-1185">Reference proteome</keyword>
<keyword evidence="3" id="KW-0186">Copper</keyword>
<evidence type="ECO:0000256" key="3">
    <source>
        <dbReference type="RuleBase" id="RU000393"/>
    </source>
</evidence>
<dbReference type="Gene3D" id="2.60.40.200">
    <property type="entry name" value="Superoxide dismutase, copper/zinc binding domain"/>
    <property type="match status" value="1"/>
</dbReference>
<dbReference type="InterPro" id="IPR001424">
    <property type="entry name" value="SOD_Cu_Zn_dom"/>
</dbReference>
<protein>
    <recommendedName>
        <fullName evidence="3">Superoxide dismutase [Cu-Zn]</fullName>
        <ecNumber evidence="3">1.15.1.1</ecNumber>
    </recommendedName>
</protein>
<comment type="cofactor">
    <cofactor evidence="3">
        <name>Cu cation</name>
        <dbReference type="ChEBI" id="CHEBI:23378"/>
    </cofactor>
    <text evidence="3">Binds 1 copper ion per subunit.</text>
</comment>
<dbReference type="SUPFAM" id="SSF49329">
    <property type="entry name" value="Cu,Zn superoxide dismutase-like"/>
    <property type="match status" value="1"/>
</dbReference>
<keyword evidence="5" id="KW-0732">Signal</keyword>
<evidence type="ECO:0000256" key="5">
    <source>
        <dbReference type="SAM" id="SignalP"/>
    </source>
</evidence>
<comment type="cofactor">
    <cofactor evidence="3">
        <name>Zn(2+)</name>
        <dbReference type="ChEBI" id="CHEBI:29105"/>
    </cofactor>
    <text evidence="3">Binds 1 zinc ion per subunit.</text>
</comment>
<name>A0ABV8GUS4_9BACI</name>
<keyword evidence="3" id="KW-0560">Oxidoreductase</keyword>